<dbReference type="InterPro" id="IPR026022">
    <property type="entry name" value="PhoU_dom"/>
</dbReference>
<feature type="domain" description="PhoU" evidence="1">
    <location>
        <begin position="124"/>
        <end position="202"/>
    </location>
</feature>
<dbReference type="AlphaFoldDB" id="A0A5Q2RAW9"/>
<dbReference type="GO" id="GO:0030643">
    <property type="term" value="P:intracellular phosphate ion homeostasis"/>
    <property type="evidence" value="ECO:0007669"/>
    <property type="project" value="InterPro"/>
</dbReference>
<dbReference type="InterPro" id="IPR028366">
    <property type="entry name" value="PhoU"/>
</dbReference>
<dbReference type="KEGG" id="atq:GH723_01960"/>
<dbReference type="PANTHER" id="PTHR42930:SF3">
    <property type="entry name" value="PHOSPHATE-SPECIFIC TRANSPORT SYSTEM ACCESSORY PROTEIN PHOU"/>
    <property type="match status" value="1"/>
</dbReference>
<reference evidence="2 3" key="1">
    <citation type="submission" date="2019-11" db="EMBL/GenBank/DDBJ databases">
        <authorList>
            <person name="He Y."/>
        </authorList>
    </citation>
    <scope>NUCLEOTIDE SEQUENCE [LARGE SCALE GENOMIC DNA]</scope>
    <source>
        <strain evidence="2 3">SCSIO 58843</strain>
    </source>
</reference>
<organism evidence="2 3">
    <name type="scientific">Actinomarinicola tropica</name>
    <dbReference type="NCBI Taxonomy" id="2789776"/>
    <lineage>
        <taxon>Bacteria</taxon>
        <taxon>Bacillati</taxon>
        <taxon>Actinomycetota</taxon>
        <taxon>Acidimicrobiia</taxon>
        <taxon>Acidimicrobiales</taxon>
        <taxon>Iamiaceae</taxon>
        <taxon>Actinomarinicola</taxon>
    </lineage>
</organism>
<accession>A0A5Q2RAW9</accession>
<dbReference type="InterPro" id="IPR038078">
    <property type="entry name" value="PhoU-like_sf"/>
</dbReference>
<evidence type="ECO:0000313" key="3">
    <source>
        <dbReference type="Proteomes" id="UP000334019"/>
    </source>
</evidence>
<gene>
    <name evidence="2" type="ORF">GH723_01960</name>
</gene>
<dbReference type="Gene3D" id="1.20.58.220">
    <property type="entry name" value="Phosphate transport system protein phou homolog 2, domain 2"/>
    <property type="match status" value="1"/>
</dbReference>
<proteinExistence type="predicted"/>
<protein>
    <recommendedName>
        <fullName evidence="1">PhoU domain-containing protein</fullName>
    </recommendedName>
</protein>
<name>A0A5Q2RAW9_9ACTN</name>
<sequence length="221" mass="24228">MGLRSHYTAELEQLRLQVEVMTVRVEENLDRMRGALAGEPSGVASLAARVDDEVDAMNVSLTERCYEILALQTPVASDLRLVVSVVRVLNELERISDHAVRICRDAAAHHAPCHPGALHDLLLTLADETIDRFHTARRAWGAMDLDLAVSLASGSPLAEALHQRLIRELVQLHGPNAVEVALRAASIARSLERISDHTTIIGARLRYLITGDPAHLAAEIR</sequence>
<dbReference type="Proteomes" id="UP000334019">
    <property type="component" value="Chromosome"/>
</dbReference>
<keyword evidence="3" id="KW-1185">Reference proteome</keyword>
<evidence type="ECO:0000259" key="1">
    <source>
        <dbReference type="Pfam" id="PF01895"/>
    </source>
</evidence>
<dbReference type="PANTHER" id="PTHR42930">
    <property type="entry name" value="PHOSPHATE-SPECIFIC TRANSPORT SYSTEM ACCESSORY PROTEIN PHOU"/>
    <property type="match status" value="1"/>
</dbReference>
<dbReference type="Pfam" id="PF01895">
    <property type="entry name" value="PhoU"/>
    <property type="match status" value="2"/>
</dbReference>
<evidence type="ECO:0000313" key="2">
    <source>
        <dbReference type="EMBL" id="QGG93968.1"/>
    </source>
</evidence>
<dbReference type="GO" id="GO:0045936">
    <property type="term" value="P:negative regulation of phosphate metabolic process"/>
    <property type="evidence" value="ECO:0007669"/>
    <property type="project" value="InterPro"/>
</dbReference>
<dbReference type="EMBL" id="CP045851">
    <property type="protein sequence ID" value="QGG93968.1"/>
    <property type="molecule type" value="Genomic_DNA"/>
</dbReference>
<dbReference type="RefSeq" id="WP_153758074.1">
    <property type="nucleotide sequence ID" value="NZ_CP045851.1"/>
</dbReference>
<feature type="domain" description="PhoU" evidence="1">
    <location>
        <begin position="21"/>
        <end position="105"/>
    </location>
</feature>
<dbReference type="SUPFAM" id="SSF109755">
    <property type="entry name" value="PhoU-like"/>
    <property type="match status" value="1"/>
</dbReference>